<keyword evidence="2" id="KW-0732">Signal</keyword>
<evidence type="ECO:0000256" key="1">
    <source>
        <dbReference type="SAM" id="MobiDB-lite"/>
    </source>
</evidence>
<dbReference type="Proteomes" id="UP001596957">
    <property type="component" value="Unassembled WGS sequence"/>
</dbReference>
<evidence type="ECO:0000256" key="2">
    <source>
        <dbReference type="SAM" id="SignalP"/>
    </source>
</evidence>
<accession>A0ABW2VV09</accession>
<feature type="region of interest" description="Disordered" evidence="1">
    <location>
        <begin position="91"/>
        <end position="175"/>
    </location>
</feature>
<protein>
    <recommendedName>
        <fullName evidence="5">Secreted protein</fullName>
    </recommendedName>
</protein>
<dbReference type="RefSeq" id="WP_381247146.1">
    <property type="nucleotide sequence ID" value="NZ_JBHTBI010000001.1"/>
</dbReference>
<evidence type="ECO:0000313" key="4">
    <source>
        <dbReference type="Proteomes" id="UP001596957"/>
    </source>
</evidence>
<feature type="chain" id="PRO_5045732536" description="Secreted protein" evidence="2">
    <location>
        <begin position="28"/>
        <end position="213"/>
    </location>
</feature>
<gene>
    <name evidence="3" type="ORF">ACFQZP_42940</name>
</gene>
<reference evidence="4" key="1">
    <citation type="journal article" date="2019" name="Int. J. Syst. Evol. Microbiol.">
        <title>The Global Catalogue of Microorganisms (GCM) 10K type strain sequencing project: providing services to taxonomists for standard genome sequencing and annotation.</title>
        <authorList>
            <consortium name="The Broad Institute Genomics Platform"/>
            <consortium name="The Broad Institute Genome Sequencing Center for Infectious Disease"/>
            <person name="Wu L."/>
            <person name="Ma J."/>
        </authorList>
    </citation>
    <scope>NUCLEOTIDE SEQUENCE [LARGE SCALE GENOMIC DNA]</scope>
    <source>
        <strain evidence="4">CGMCC 4.7198</strain>
    </source>
</reference>
<organism evidence="3 4">
    <name type="scientific">Streptomyces lutosisoli</name>
    <dbReference type="NCBI Taxonomy" id="2665721"/>
    <lineage>
        <taxon>Bacteria</taxon>
        <taxon>Bacillati</taxon>
        <taxon>Actinomycetota</taxon>
        <taxon>Actinomycetes</taxon>
        <taxon>Kitasatosporales</taxon>
        <taxon>Streptomycetaceae</taxon>
        <taxon>Streptomyces</taxon>
    </lineage>
</organism>
<sequence length="213" mass="21225">MRRAARALFATALAGAALGAAASAAFADPAAEVSPGSVEPGGTLTISVTCDAIGGAPPDFIDATSQGFEEGKVQLSRVQGDTESAAGAAYRGTARIPAGENSDDGSDAMGPEPEWGVDGACPEPPGGQKKQWKASYTVARGTKAESGTAQWPPDVQRPPDVQQPPAVQRGVHAGEGGAFTGSVPALVAGSVLIAGALGAAVHRLRHKDTSADS</sequence>
<keyword evidence="4" id="KW-1185">Reference proteome</keyword>
<evidence type="ECO:0008006" key="5">
    <source>
        <dbReference type="Google" id="ProtNLM"/>
    </source>
</evidence>
<name>A0ABW2VV09_9ACTN</name>
<feature type="signal peptide" evidence="2">
    <location>
        <begin position="1"/>
        <end position="27"/>
    </location>
</feature>
<comment type="caution">
    <text evidence="3">The sequence shown here is derived from an EMBL/GenBank/DDBJ whole genome shotgun (WGS) entry which is preliminary data.</text>
</comment>
<evidence type="ECO:0000313" key="3">
    <source>
        <dbReference type="EMBL" id="MFD0288256.1"/>
    </source>
</evidence>
<dbReference type="EMBL" id="JBHTEC010000007">
    <property type="protein sequence ID" value="MFD0288256.1"/>
    <property type="molecule type" value="Genomic_DNA"/>
</dbReference>
<feature type="compositionally biased region" description="Low complexity" evidence="1">
    <location>
        <begin position="152"/>
        <end position="169"/>
    </location>
</feature>
<proteinExistence type="predicted"/>